<dbReference type="Gene3D" id="1.10.510.10">
    <property type="entry name" value="Transferase(Phosphotransferase) domain 1"/>
    <property type="match status" value="1"/>
</dbReference>
<evidence type="ECO:0000259" key="1">
    <source>
        <dbReference type="PROSITE" id="PS50011"/>
    </source>
</evidence>
<dbReference type="GO" id="GO:0004672">
    <property type="term" value="F:protein kinase activity"/>
    <property type="evidence" value="ECO:0007669"/>
    <property type="project" value="InterPro"/>
</dbReference>
<comment type="caution">
    <text evidence="2">The sequence shown here is derived from an EMBL/GenBank/DDBJ whole genome shotgun (WGS) entry which is preliminary data.</text>
</comment>
<protein>
    <recommendedName>
        <fullName evidence="1">Protein kinase domain-containing protein</fullName>
    </recommendedName>
</protein>
<dbReference type="Proteomes" id="UP000235533">
    <property type="component" value="Unassembled WGS sequence"/>
</dbReference>
<dbReference type="GO" id="GO:0005524">
    <property type="term" value="F:ATP binding"/>
    <property type="evidence" value="ECO:0007669"/>
    <property type="project" value="InterPro"/>
</dbReference>
<dbReference type="EMBL" id="MCZF01000291">
    <property type="protein sequence ID" value="PMM41148.1"/>
    <property type="molecule type" value="Genomic_DNA"/>
</dbReference>
<dbReference type="AlphaFoldDB" id="A0A2N7JKE0"/>
<dbReference type="PROSITE" id="PS00108">
    <property type="entry name" value="PROTEIN_KINASE_ST"/>
    <property type="match status" value="1"/>
</dbReference>
<gene>
    <name evidence="2" type="ORF">BCT54_10960</name>
</gene>
<evidence type="ECO:0000313" key="3">
    <source>
        <dbReference type="Proteomes" id="UP000235533"/>
    </source>
</evidence>
<dbReference type="PROSITE" id="PS50011">
    <property type="entry name" value="PROTEIN_KINASE_DOM"/>
    <property type="match status" value="1"/>
</dbReference>
<reference evidence="3" key="1">
    <citation type="submission" date="2016-07" db="EMBL/GenBank/DDBJ databases">
        <title>Nontailed viruses are major unrecognized killers of bacteria in the ocean.</title>
        <authorList>
            <person name="Kauffman K."/>
            <person name="Hussain F."/>
            <person name="Yang J."/>
            <person name="Arevalo P."/>
            <person name="Brown J."/>
            <person name="Cutler M."/>
            <person name="Kelly L."/>
            <person name="Polz M.F."/>
        </authorList>
    </citation>
    <scope>NUCLEOTIDE SEQUENCE [LARGE SCALE GENOMIC DNA]</scope>
    <source>
        <strain evidence="3">10N.261.48.B5</strain>
    </source>
</reference>
<evidence type="ECO:0000313" key="2">
    <source>
        <dbReference type="EMBL" id="PMM41148.1"/>
    </source>
</evidence>
<dbReference type="InterPro" id="IPR000719">
    <property type="entry name" value="Prot_kinase_dom"/>
</dbReference>
<dbReference type="SUPFAM" id="SSF56112">
    <property type="entry name" value="Protein kinase-like (PK-like)"/>
    <property type="match status" value="1"/>
</dbReference>
<dbReference type="InterPro" id="IPR011009">
    <property type="entry name" value="Kinase-like_dom_sf"/>
</dbReference>
<feature type="domain" description="Protein kinase" evidence="1">
    <location>
        <begin position="1"/>
        <end position="211"/>
    </location>
</feature>
<dbReference type="Pfam" id="PF00069">
    <property type="entry name" value="Pkinase"/>
    <property type="match status" value="1"/>
</dbReference>
<accession>A0A2N7JKE0</accession>
<organism evidence="2 3">
    <name type="scientific">Vibrio splendidus</name>
    <dbReference type="NCBI Taxonomy" id="29497"/>
    <lineage>
        <taxon>Bacteria</taxon>
        <taxon>Pseudomonadati</taxon>
        <taxon>Pseudomonadota</taxon>
        <taxon>Gammaproteobacteria</taxon>
        <taxon>Vibrionales</taxon>
        <taxon>Vibrionaceae</taxon>
        <taxon>Vibrio</taxon>
    </lineage>
</organism>
<proteinExistence type="predicted"/>
<sequence length="211" mass="24243">MQVFKAHGYTNLVRLSSRGFRAQHSSWGRVTIKYAQELKHRHFLKQEAEFLYSNTNFNTGSNTKDIWPSYCDYFSSHKSDCLVLSYMNGKTLLEIQADSNLTECLPSHWLNALEATINQIHTLGFIHGDIKPSNIVFSPQGQAQLIDFGSATNIGIERAQLRFDSYTPRYSREQSVTSKLDDWFAVAVMLEEFLDDAALPTRYQVLLKQHR</sequence>
<dbReference type="InterPro" id="IPR008271">
    <property type="entry name" value="Ser/Thr_kinase_AS"/>
</dbReference>
<name>A0A2N7JKE0_VIBSP</name>
<dbReference type="PANTHER" id="PTHR24347">
    <property type="entry name" value="SERINE/THREONINE-PROTEIN KINASE"/>
    <property type="match status" value="1"/>
</dbReference>